<dbReference type="OrthoDB" id="9771806at2"/>
<dbReference type="GO" id="GO:0010181">
    <property type="term" value="F:FMN binding"/>
    <property type="evidence" value="ECO:0007669"/>
    <property type="project" value="TreeGrafter"/>
</dbReference>
<keyword evidence="7 11" id="KW-0274">FAD</keyword>
<dbReference type="InterPro" id="IPR000453">
    <property type="entry name" value="Chorismate_synth"/>
</dbReference>
<dbReference type="NCBIfam" id="NF003793">
    <property type="entry name" value="PRK05382.1"/>
    <property type="match status" value="1"/>
</dbReference>
<keyword evidence="8 11" id="KW-0521">NADP</keyword>
<evidence type="ECO:0000313" key="13">
    <source>
        <dbReference type="Proteomes" id="UP000183190"/>
    </source>
</evidence>
<evidence type="ECO:0000256" key="11">
    <source>
        <dbReference type="HAMAP-Rule" id="MF_00300"/>
    </source>
</evidence>
<dbReference type="UniPathway" id="UPA00053">
    <property type="reaction ID" value="UER00090"/>
</dbReference>
<organism evidence="12 13">
    <name type="scientific">Ruminococcus flavefaciens</name>
    <dbReference type="NCBI Taxonomy" id="1265"/>
    <lineage>
        <taxon>Bacteria</taxon>
        <taxon>Bacillati</taxon>
        <taxon>Bacillota</taxon>
        <taxon>Clostridia</taxon>
        <taxon>Eubacteriales</taxon>
        <taxon>Oscillospiraceae</taxon>
        <taxon>Ruminococcus</taxon>
    </lineage>
</organism>
<keyword evidence="5 11" id="KW-0285">Flavoprotein</keyword>
<proteinExistence type="inferred from homology"/>
<evidence type="ECO:0000256" key="3">
    <source>
        <dbReference type="ARBA" id="ARBA00013036"/>
    </source>
</evidence>
<dbReference type="GO" id="GO:0009073">
    <property type="term" value="P:aromatic amino acid family biosynthetic process"/>
    <property type="evidence" value="ECO:0007669"/>
    <property type="project" value="UniProtKB-KW"/>
</dbReference>
<dbReference type="GO" id="GO:0004107">
    <property type="term" value="F:chorismate synthase activity"/>
    <property type="evidence" value="ECO:0007669"/>
    <property type="project" value="UniProtKB-UniRule"/>
</dbReference>
<dbReference type="PANTHER" id="PTHR21085">
    <property type="entry name" value="CHORISMATE SYNTHASE"/>
    <property type="match status" value="1"/>
</dbReference>
<evidence type="ECO:0000256" key="6">
    <source>
        <dbReference type="ARBA" id="ARBA00022643"/>
    </source>
</evidence>
<dbReference type="EC" id="4.2.3.5" evidence="3 11"/>
<dbReference type="PANTHER" id="PTHR21085:SF0">
    <property type="entry name" value="CHORISMATE SYNTHASE"/>
    <property type="match status" value="1"/>
</dbReference>
<evidence type="ECO:0000256" key="9">
    <source>
        <dbReference type="ARBA" id="ARBA00023141"/>
    </source>
</evidence>
<comment type="catalytic activity">
    <reaction evidence="11">
        <text>5-O-(1-carboxyvinyl)-3-phosphoshikimate = chorismate + phosphate</text>
        <dbReference type="Rhea" id="RHEA:21020"/>
        <dbReference type="ChEBI" id="CHEBI:29748"/>
        <dbReference type="ChEBI" id="CHEBI:43474"/>
        <dbReference type="ChEBI" id="CHEBI:57701"/>
        <dbReference type="EC" id="4.2.3.5"/>
    </reaction>
</comment>
<dbReference type="GO" id="GO:0009423">
    <property type="term" value="P:chorismate biosynthetic process"/>
    <property type="evidence" value="ECO:0007669"/>
    <property type="project" value="UniProtKB-UniRule"/>
</dbReference>
<protein>
    <recommendedName>
        <fullName evidence="3 11">Chorismate synthase</fullName>
        <shortName evidence="11">CS</shortName>
        <ecNumber evidence="3 11">4.2.3.5</ecNumber>
    </recommendedName>
    <alternativeName>
        <fullName evidence="11">5-enolpyruvylshikimate-3-phosphate phospholyase</fullName>
    </alternativeName>
</protein>
<dbReference type="InterPro" id="IPR035904">
    <property type="entry name" value="Chorismate_synth_AroC_sf"/>
</dbReference>
<dbReference type="RefSeq" id="WP_074717947.1">
    <property type="nucleotide sequence ID" value="NZ_FNWV01000010.1"/>
</dbReference>
<dbReference type="PROSITE" id="PS00788">
    <property type="entry name" value="CHORISMATE_SYNTHASE_2"/>
    <property type="match status" value="1"/>
</dbReference>
<feature type="binding site" evidence="11">
    <location>
        <position position="327"/>
    </location>
    <ligand>
        <name>FMN</name>
        <dbReference type="ChEBI" id="CHEBI:58210"/>
    </ligand>
</feature>
<accession>A0A1H6KVK2</accession>
<comment type="subunit">
    <text evidence="11">Homotetramer.</text>
</comment>
<dbReference type="InterPro" id="IPR020541">
    <property type="entry name" value="Chorismate_synthase_CS"/>
</dbReference>
<evidence type="ECO:0000256" key="8">
    <source>
        <dbReference type="ARBA" id="ARBA00022857"/>
    </source>
</evidence>
<comment type="cofactor">
    <cofactor evidence="11">
        <name>FMNH2</name>
        <dbReference type="ChEBI" id="CHEBI:57618"/>
    </cofactor>
    <text evidence="11">Reduced FMN (FMNH(2)).</text>
</comment>
<keyword evidence="4 11" id="KW-0028">Amino-acid biosynthesis</keyword>
<feature type="binding site" evidence="11">
    <location>
        <begin position="124"/>
        <end position="126"/>
    </location>
    <ligand>
        <name>FMN</name>
        <dbReference type="ChEBI" id="CHEBI:58210"/>
    </ligand>
</feature>
<feature type="binding site" evidence="11">
    <location>
        <begin position="300"/>
        <end position="304"/>
    </location>
    <ligand>
        <name>FMN</name>
        <dbReference type="ChEBI" id="CHEBI:58210"/>
    </ligand>
</feature>
<feature type="binding site" evidence="11">
    <location>
        <position position="285"/>
    </location>
    <ligand>
        <name>FMN</name>
        <dbReference type="ChEBI" id="CHEBI:58210"/>
    </ligand>
</feature>
<evidence type="ECO:0000256" key="4">
    <source>
        <dbReference type="ARBA" id="ARBA00022605"/>
    </source>
</evidence>
<evidence type="ECO:0000313" key="12">
    <source>
        <dbReference type="EMBL" id="SEH75981.1"/>
    </source>
</evidence>
<dbReference type="GO" id="GO:0005829">
    <property type="term" value="C:cytosol"/>
    <property type="evidence" value="ECO:0007669"/>
    <property type="project" value="TreeGrafter"/>
</dbReference>
<comment type="similarity">
    <text evidence="2 11">Belongs to the chorismate synthase family.</text>
</comment>
<evidence type="ECO:0000256" key="5">
    <source>
        <dbReference type="ARBA" id="ARBA00022630"/>
    </source>
</evidence>
<dbReference type="Proteomes" id="UP000183190">
    <property type="component" value="Unassembled WGS sequence"/>
</dbReference>
<dbReference type="Pfam" id="PF01264">
    <property type="entry name" value="Chorismate_synt"/>
    <property type="match status" value="1"/>
</dbReference>
<reference evidence="12 13" key="1">
    <citation type="submission" date="2016-10" db="EMBL/GenBank/DDBJ databases">
        <authorList>
            <person name="de Groot N.N."/>
        </authorList>
    </citation>
    <scope>NUCLEOTIDE SEQUENCE [LARGE SCALE GENOMIC DNA]</scope>
    <source>
        <strain evidence="12 13">YAD2003</strain>
    </source>
</reference>
<name>A0A1H6KVK2_RUMFL</name>
<dbReference type="NCBIfam" id="TIGR00033">
    <property type="entry name" value="aroC"/>
    <property type="match status" value="1"/>
</dbReference>
<dbReference type="GO" id="GO:0008652">
    <property type="term" value="P:amino acid biosynthetic process"/>
    <property type="evidence" value="ECO:0007669"/>
    <property type="project" value="UniProtKB-KW"/>
</dbReference>
<sequence>MKNTFGSSVSVTVFGESHGEAIGAVLDGMASGIPVDENFIAQQMQLRQSIGALSTARREADKVRIVSGVFNGKTTGTPMTFIIENQDTRSKDYGELAYKARPGHADFSAQMKYHGFQDFRGGGHFSGRITAGIVAAGAVAISALRSKNINIATHILSCGGVYDRPFNNIEDDIKQLNSMEFAVLDEKRAEEMQAAITAAKNDGDSVGGRLETIVTGLPAGVGEPWFDTLESVLAHALFGIPAVKGVEFGAGFAVADMLGSQCNDSFRSADGKVYSDTNNNGGIIGGITTGLPVLFRTAIKPTPSIYKEQETIDLNTLENTTLQIKGRHDPAIVHRARVVADSITALVLCDQLSLRFGTDWLKA</sequence>
<dbReference type="AlphaFoldDB" id="A0A1H6KVK2"/>
<evidence type="ECO:0000256" key="1">
    <source>
        <dbReference type="ARBA" id="ARBA00005044"/>
    </source>
</evidence>
<dbReference type="SUPFAM" id="SSF103263">
    <property type="entry name" value="Chorismate synthase, AroC"/>
    <property type="match status" value="1"/>
</dbReference>
<dbReference type="Gene3D" id="3.60.150.10">
    <property type="entry name" value="Chorismate synthase AroC"/>
    <property type="match status" value="1"/>
</dbReference>
<dbReference type="HAMAP" id="MF_00300">
    <property type="entry name" value="Chorismate_synth"/>
    <property type="match status" value="1"/>
</dbReference>
<keyword evidence="10 11" id="KW-0456">Lyase</keyword>
<gene>
    <name evidence="11" type="primary">aroC</name>
    <name evidence="12" type="ORF">SAMN02910265_02513</name>
</gene>
<keyword evidence="9 11" id="KW-0057">Aromatic amino acid biosynthesis</keyword>
<evidence type="ECO:0000256" key="10">
    <source>
        <dbReference type="ARBA" id="ARBA00023239"/>
    </source>
</evidence>
<keyword evidence="6 11" id="KW-0288">FMN</keyword>
<comment type="pathway">
    <text evidence="1 11">Metabolic intermediate biosynthesis; chorismate biosynthesis; chorismate from D-erythrose 4-phosphate and phosphoenolpyruvate: step 7/7.</text>
</comment>
<feature type="binding site" evidence="11">
    <location>
        <position position="47"/>
    </location>
    <ligand>
        <name>NADP(+)</name>
        <dbReference type="ChEBI" id="CHEBI:58349"/>
    </ligand>
</feature>
<dbReference type="CDD" id="cd07304">
    <property type="entry name" value="Chorismate_synthase"/>
    <property type="match status" value="1"/>
</dbReference>
<dbReference type="PIRSF" id="PIRSF001456">
    <property type="entry name" value="Chorismate_synth"/>
    <property type="match status" value="1"/>
</dbReference>
<evidence type="ECO:0000256" key="7">
    <source>
        <dbReference type="ARBA" id="ARBA00022827"/>
    </source>
</evidence>
<evidence type="ECO:0000256" key="2">
    <source>
        <dbReference type="ARBA" id="ARBA00008014"/>
    </source>
</evidence>
<dbReference type="EMBL" id="FNWV01000010">
    <property type="protein sequence ID" value="SEH75981.1"/>
    <property type="molecule type" value="Genomic_DNA"/>
</dbReference>
<comment type="caution">
    <text evidence="11">Lacks conserved residue(s) required for the propagation of feature annotation.</text>
</comment>
<comment type="function">
    <text evidence="11">Catalyzes the anti-1,4-elimination of the C-3 phosphate and the C-6 proR hydrogen from 5-enolpyruvylshikimate-3-phosphate (EPSP) to yield chorismate, which is the branch point compound that serves as the starting substrate for the three terminal pathways of aromatic amino acid biosynthesis. This reaction introduces a second double bond into the aromatic ring system.</text>
</comment>